<gene>
    <name evidence="3" type="ORF">LG368_05090</name>
</gene>
<dbReference type="InterPro" id="IPR036737">
    <property type="entry name" value="OmpA-like_sf"/>
</dbReference>
<dbReference type="InterPro" id="IPR008023">
    <property type="entry name" value="DUF748"/>
</dbReference>
<name>A0A9X1IKN9_9GAMM</name>
<keyword evidence="4" id="KW-1185">Reference proteome</keyword>
<evidence type="ECO:0000256" key="2">
    <source>
        <dbReference type="SAM" id="Phobius"/>
    </source>
</evidence>
<organism evidence="3 4">
    <name type="scientific">Marinomonas algarum</name>
    <dbReference type="NCBI Taxonomy" id="2883105"/>
    <lineage>
        <taxon>Bacteria</taxon>
        <taxon>Pseudomonadati</taxon>
        <taxon>Pseudomonadota</taxon>
        <taxon>Gammaproteobacteria</taxon>
        <taxon>Oceanospirillales</taxon>
        <taxon>Oceanospirillaceae</taxon>
        <taxon>Marinomonas</taxon>
    </lineage>
</organism>
<dbReference type="SUPFAM" id="SSF103088">
    <property type="entry name" value="OmpA-like"/>
    <property type="match status" value="1"/>
</dbReference>
<feature type="region of interest" description="Disordered" evidence="1">
    <location>
        <begin position="752"/>
        <end position="779"/>
    </location>
</feature>
<dbReference type="RefSeq" id="WP_226753656.1">
    <property type="nucleotide sequence ID" value="NZ_JAJATW010000006.1"/>
</dbReference>
<evidence type="ECO:0000256" key="1">
    <source>
        <dbReference type="SAM" id="MobiDB-lite"/>
    </source>
</evidence>
<dbReference type="AlphaFoldDB" id="A0A9X1IKN9"/>
<sequence>MITRRHFRHFVFYPLSAVTGLVTLTWFVTPFVAKHVLTSYFEEQNQTLTIDTLSVDFFPPRVDVRDVIVTKAGNETFTLEQALFKVELWPLFTKTVRISEANIKGLTLDVTQQENDWIVAGINTAQYNTDATAEVEEETGNDASDSAPWTVQLPAFSFTNSQVNLSRQPDLTAAAQQDTLILSELRLTDIKGQALDWQGDVALSLMVNNTTFALNSTFGYSPEQSQANIRVKDTRLLLSDFAHFIPAPFNQSQGEVDLAVDVDVLLDQSGDVPTFEAKNLTVDTHIRNLDLTIASNEQVTTKATHLSLAVPSVIFASEHDLTTHGTLAIQSDLTALSLGEQKAHFETLSFDAPFRLKRSAGETSAEATLDLSSTQFAFTQADQNLEYGSLSLKAPVTVEQNDTVLSAIGDLALQIQQVAVRQADQQATFDDISIGAPFDVQQNQSEETLAASGQLDFSLKKTRLQQADQDVSFGSMTLNSPFNATQDDSRWTAQIDNTHFDIHDLALSMEGLSVKNAFTEIDLSALDMTMAESQDLTLAVTTQLNSQNLEVTQANNTARYTTFSLANTLSAQKAGETMFLDNTAFEIQIENLYADQNQQERASLAFVELTGDRLTVDIQGEQAPAIQGKKLNFASQGLDTFLTAEKRVASWASAGVSDVTFAQQDSHFDVTLGALAIRDLVVSESLVASESKESLPPLATVGNISVSGVTADQEGAEIKQVTIDSFDIQALINEQKQLENLVFVSSEAPVSEDISSEQTTSEEHVAKEQDTEETATTEQDSAISTPYYIILDAYDTTGASKVALQDRSIRPILQRSVEIDTLSVRNLNTKDKEQATVVAFQARNDKYATLNGDLTLWPLADRLTLDSEFAIREAELPPFSSYISSVLGYQIDSGQLDLDLKLKAEDGVLNGNSNIVLREFELGGRKESSSVIKAGAVPLNIAVGILKDSNNVIDLDIPFSGDIDNPEFGWRDFLLLPVRKALYSASSSYLMQTFIPYANVITIAQFAGDQLLKIRVEPLIFDPESVTLGEAQSPFIEQLSALMKDKKDSQLKACGITSYRDLGFETPPKEVDADTLERGKAMALLRANALKEYLVNHDIPSSRVFVCSPEVDLSKNSQPRIELNF</sequence>
<reference evidence="3" key="1">
    <citation type="submission" date="2021-10" db="EMBL/GenBank/DDBJ databases">
        <title>Marinomonas pontica sp. nov., isolated from the Black Sea.</title>
        <authorList>
            <person name="Zhao L.-H."/>
            <person name="Xue J.-H."/>
        </authorList>
    </citation>
    <scope>NUCLEOTIDE SEQUENCE</scope>
    <source>
        <strain evidence="3">E8</strain>
    </source>
</reference>
<keyword evidence="2" id="KW-1133">Transmembrane helix</keyword>
<accession>A0A9X1IKN9</accession>
<keyword evidence="2" id="KW-0812">Transmembrane</keyword>
<dbReference type="Gene3D" id="3.30.1330.60">
    <property type="entry name" value="OmpA-like domain"/>
    <property type="match status" value="1"/>
</dbReference>
<evidence type="ECO:0000313" key="3">
    <source>
        <dbReference type="EMBL" id="MCB5161274.1"/>
    </source>
</evidence>
<comment type="caution">
    <text evidence="3">The sequence shown here is derived from an EMBL/GenBank/DDBJ whole genome shotgun (WGS) entry which is preliminary data.</text>
</comment>
<proteinExistence type="predicted"/>
<dbReference type="Proteomes" id="UP001139095">
    <property type="component" value="Unassembled WGS sequence"/>
</dbReference>
<dbReference type="Pfam" id="PF05359">
    <property type="entry name" value="DUF748"/>
    <property type="match status" value="1"/>
</dbReference>
<feature type="transmembrane region" description="Helical" evidence="2">
    <location>
        <begin position="12"/>
        <end position="33"/>
    </location>
</feature>
<dbReference type="EMBL" id="JAJATW010000006">
    <property type="protein sequence ID" value="MCB5161274.1"/>
    <property type="molecule type" value="Genomic_DNA"/>
</dbReference>
<protein>
    <submittedName>
        <fullName evidence="3">DUF748 domain-containing protein</fullName>
    </submittedName>
</protein>
<keyword evidence="2" id="KW-0472">Membrane</keyword>
<evidence type="ECO:0000313" key="4">
    <source>
        <dbReference type="Proteomes" id="UP001139095"/>
    </source>
</evidence>